<dbReference type="Proteomes" id="UP000789508">
    <property type="component" value="Unassembled WGS sequence"/>
</dbReference>
<proteinExistence type="predicted"/>
<dbReference type="Gene3D" id="1.20.1280.50">
    <property type="match status" value="1"/>
</dbReference>
<dbReference type="Pfam" id="PF12937">
    <property type="entry name" value="F-box-like"/>
    <property type="match status" value="1"/>
</dbReference>
<dbReference type="EMBL" id="CAJVPS010000051">
    <property type="protein sequence ID" value="CAG8445654.1"/>
    <property type="molecule type" value="Genomic_DNA"/>
</dbReference>
<evidence type="ECO:0000256" key="1">
    <source>
        <dbReference type="SAM" id="MobiDB-lite"/>
    </source>
</evidence>
<evidence type="ECO:0000313" key="4">
    <source>
        <dbReference type="Proteomes" id="UP000789508"/>
    </source>
</evidence>
<dbReference type="SUPFAM" id="SSF81383">
    <property type="entry name" value="F-box domain"/>
    <property type="match status" value="1"/>
</dbReference>
<dbReference type="PROSITE" id="PS50181">
    <property type="entry name" value="FBOX"/>
    <property type="match status" value="1"/>
</dbReference>
<dbReference type="AlphaFoldDB" id="A0A9N8V6P6"/>
<dbReference type="InterPro" id="IPR036047">
    <property type="entry name" value="F-box-like_dom_sf"/>
</dbReference>
<name>A0A9N8V6P6_9GLOM</name>
<feature type="region of interest" description="Disordered" evidence="1">
    <location>
        <begin position="177"/>
        <end position="209"/>
    </location>
</feature>
<protein>
    <submittedName>
        <fullName evidence="3">3687_t:CDS:1</fullName>
    </submittedName>
</protein>
<keyword evidence="4" id="KW-1185">Reference proteome</keyword>
<dbReference type="OrthoDB" id="2431551at2759"/>
<gene>
    <name evidence="3" type="ORF">ALEPTO_LOCUS659</name>
</gene>
<dbReference type="SUPFAM" id="SSF52047">
    <property type="entry name" value="RNI-like"/>
    <property type="match status" value="1"/>
</dbReference>
<dbReference type="InterPro" id="IPR001810">
    <property type="entry name" value="F-box_dom"/>
</dbReference>
<dbReference type="Gene3D" id="3.80.10.10">
    <property type="entry name" value="Ribonuclease Inhibitor"/>
    <property type="match status" value="1"/>
</dbReference>
<feature type="domain" description="F-box" evidence="2">
    <location>
        <begin position="1"/>
        <end position="47"/>
    </location>
</feature>
<dbReference type="InterPro" id="IPR032675">
    <property type="entry name" value="LRR_dom_sf"/>
</dbReference>
<organism evidence="3 4">
    <name type="scientific">Ambispora leptoticha</name>
    <dbReference type="NCBI Taxonomy" id="144679"/>
    <lineage>
        <taxon>Eukaryota</taxon>
        <taxon>Fungi</taxon>
        <taxon>Fungi incertae sedis</taxon>
        <taxon>Mucoromycota</taxon>
        <taxon>Glomeromycotina</taxon>
        <taxon>Glomeromycetes</taxon>
        <taxon>Archaeosporales</taxon>
        <taxon>Ambisporaceae</taxon>
        <taxon>Ambispora</taxon>
    </lineage>
</organism>
<accession>A0A9N8V6P6</accession>
<evidence type="ECO:0000313" key="3">
    <source>
        <dbReference type="EMBL" id="CAG8445654.1"/>
    </source>
</evidence>
<comment type="caution">
    <text evidence="3">The sequence shown here is derived from an EMBL/GenBank/DDBJ whole genome shotgun (WGS) entry which is preliminary data.</text>
</comment>
<evidence type="ECO:0000259" key="2">
    <source>
        <dbReference type="PROSITE" id="PS50181"/>
    </source>
</evidence>
<feature type="compositionally biased region" description="Acidic residues" evidence="1">
    <location>
        <begin position="179"/>
        <end position="208"/>
    </location>
</feature>
<reference evidence="3" key="1">
    <citation type="submission" date="2021-06" db="EMBL/GenBank/DDBJ databases">
        <authorList>
            <person name="Kallberg Y."/>
            <person name="Tangrot J."/>
            <person name="Rosling A."/>
        </authorList>
    </citation>
    <scope>NUCLEOTIDE SEQUENCE</scope>
    <source>
        <strain evidence="3">FL130A</strain>
    </source>
</reference>
<sequence>MIHHLPREILSKIFSYVPIEDIRTLRSSLLVNREWCRCVVPILWRKPFTLKPQLTCSLLKRRTWNIIYVYSLYLDDETKKKLLIDPRNFRDYTKSPLFDYPSLLREVDFIKVYQFISKWKENALLTKEDRCAYDQNQNGESDNNSDQMGSGWDEGKDEFSTYNQIISYPDYFEPSSDQDLSDLSDYDDGLSDEDYGTYEEDENSEFGEEGERNSLQFTLELFKVFFNHSPRFDILCFDISNLSRVQPHVVAEYLNQVPNLSGADKSLQPLSELRYAGNQYSVATMEKLVHICTNLKSIEILEWNNSDTTNQINQIASLIKNQKSLKKLNYRGNYENLASVVIALKSQIDSLEELELINGYFNYVNTVEAIAGLSNLRTLKIKNCNLTTTTMYPLIKANFPKLTTFHYTDNQYDWDDLINDEDPPPVNELKCLLKNVGKQLQEISLDIHEFFYVGIIKILASHCPNLVTFSANIQIDQLLDEFIILLAASKKLEKIVISANSWNRLLNTDHFMRQVGQAIPASVRYLDLTRWTFGPKALEAFLEESKANLEHFAWHCPGASGSESVEVIREYAKKHKLQCKELQCKEPSISVSGNACKMRVEFNNN</sequence>